<keyword evidence="18" id="KW-0966">Cell projection</keyword>
<keyword evidence="12" id="KW-0813">Transport</keyword>
<evidence type="ECO:0000313" key="22">
    <source>
        <dbReference type="EMBL" id="KAA0704867.1"/>
    </source>
</evidence>
<dbReference type="Pfam" id="PF12780">
    <property type="entry name" value="AAA_8"/>
    <property type="match status" value="1"/>
</dbReference>
<sequence>METNIDQAKDWLGQLQQGNGCFKTVGILYHNEMKGGVSDDVTLTAYIVAAFLELGMKTTDPMVKQGLVCLKEASSNLENTYFTALVAYTFTLAGDQEMRQKLISNLDNRVKRDGVGRYWTQTNGQLTGSLDVEMTSYVLLALLSGPTLPSFKLDYSATIVHWLAKRQNAFGGFSSSQDTVVALQALAKYSTATYSPSGSVVVNVTSPSNQKYNFIVNQSNRLLYQERPLLPPTGSFTVDTRGQGCVFVQLQQDSRIKLVEQNEGHVMLYLDGMKKEEEKSFTLTLLQNVVVKNLKPAVVTVYDYYKTRQGSSMCHHGNNKLCLSLNIIIKMSEKSPLRENEDSSPTNGNNVEGGTVYPGSEEPELSLDQNPSSGLIEGSSTQGRGNDDLANTVLTPDPDLEVKPPLINTETDVSGHKRIKEKTSPKEKPFSAAPSNVTTVNTAVSGKRSVILSNEAHKEKVKQLKALKDERRAALDGRHRFLIFKIAYGIGLEEAEVEEAIISDDKYFMIETFFSPNGSKSLVLFYQVVQSSNSWMDTINLSTGQKKLFITTFSAEEVNFGILNCSEGNILHSLKFLFTQVMNPAIKAQEDWGVLKEGKMDPHVQDFLSSVDKFTCTVSSLLRNTEETFQLHSLPSVSDLSHIKTPADGVSAVNNSELVESLEEQLLHWAKQIEHVLMESEQIRRESDDIGPSAEIEHWKCRMITFNSLLEEVKKPYVHKVIGILSAAKSKTIKKWIELDKNITIVANEAKSNVKYLYTLEKFFELLEKSGPTTMLEHIPKLMNSILMVHTVSPFYNTSEHMTSLFVKITNQMVSTSKGYLCQGVAKVWDLERKELLKRIKECVQLNQEYQECFHRMKEELKQNPLKLQFEVSENYIFGKFDTLCKRLEKIGDIARTLEDLSDLQFMKVEGIEKTYMRYQTIVTTTKSKTYNVLDHRKLEFDRDYTEFKVQIQDLYLSLESLIDTCFQHKHTTEQAFELLSKFDNGVGRQMDLSLKYMAVLQEYECDLEYVRKLFQSKKDDPPIPRCMPPVTGKISWAHNLFRKIESPMLILRDKLDIVQKLGMKAIIRAYNKLAAVLLEYEVLLHRDWVEAMELRQMFCLKASLLTRHPTTKVIYVNLDPLVLETLYEAKYMQKFNYHVPDVVLKMCANEHQLKVHNDKLKQMLDDFDAAVKRIPSVLQPLMNPFIHQVEAALLPGLTILSWTSLNIDNFIDGVYEALRKLEHVSKVAMDILECRIERVLKSMSTTLLLTLPEEEPILPQDFLANTETTVNAARKTLKILSQQLESSMLEMIEELKREMKPAERVNLEGSQCLHPDAKQKTRCLQCLPCAFYIIMGQLCQRNTEALVRATKLSLDSLRRRLHGANTKYRSSQSDAAIQIPLFKASVELAIPNLVLRPSVEEIQTEQLAARELGDDNMVPKPILLRPLDKQLSDHKDVNKALGQLASMVSSLKVDVGDIVEGLSQFSALWNQDPVEQVKAFLETSPSLPEFSRQLSLYSKLETQIEELPNTCSMGPILYDTSSLKMSLTQECRTWKRAFGSALNQQASADMTEMSSFVEGVTRLLQRPISDLDGVRGAMSALREVRDQEIRIDAILGMMEESFALLNRHELFFSDGNAEKIDRLVYTWKELNVMVNQTQKKLVEIQPQMKAELLSGVKSFQNAVQNFFADYDNCGPGVPGLPPREASDRLQVYQAKFDELWRKYVTLSSGEELFGLPVNDYPDLHRIKRELTLLSKLYSLYNSVIESVSGYYDILWADLNIEKINNELLDLQNRIRKLPLALKEWEAFNDLKKKIDDFNETCPLLYMMANKAMMSRHWQRLADITGHTFDVQSGNFSLRNVMEAPLLKNKEDIEDVCISAVKERDIEAKLKEVVNEWSSHQFTFASFRNRGELLLKGSDTTEKVALMEDSLMVLGSLMSNRYNAPFKPSIQQWVQKLSNSSEVIERWLTVQNLWLYLEAVFVGGDIAKQLPQEAKRFQNIDKSWQRIMQRAHEIPGVIQCCVGDETLQQLLPHLLEQLEVCQKSLSGYLENKRLAFPRFFFVSDPVLLEILGQASDSHTIQVHLLSLFDNVNRVVFHEKNYDQILSFQSQEGETVLLNEPILAQGNVEAWLSLLLHGVKKTIHNIIRQAHMSINEQGFKLVEFQSMFPAQVGLLGIQFIWTRDAEEALTLSKMDKKIMQATNKKFLDLLNELIDMTTHDLTKMDRTKYETLITIHVHQKDIFDELVQMNIRSPLDFEWQKQSRFYFVEDTDRCVIQITDVEFDYCNEYLGCTDRLVITPLTDRCYITLAQALGMSMGGAPAGPAGTGKTETTKDMGRCLGKYVVVFNCSDQMDFRGLGRIYKGLAQSGAWGCFDEFNRIELPVLSVAAQQIYIVLQCKKNKKSQFIFSDGDVVDMDKEFGIFLTMNPGYAGRQELPENLKIQFRTVAMMVPDRAIIIRVKLASAGFRDNQVLSRKFFTLYKLCEEQLSKQVHYDFGLRNILSVLRTLGSVKRSNPTEPEKTVVMRVLRDMNLSKLVDEDEPLFMSLINDLFPGISLDNAGYPELEAAITKQAKEAKLIAHPPWILKLVQLYETQRVRHGMMVLGPSGTGKTTCVNTLMKAMTDCGNPHKEMRMNPKAITASQMFGTLDVATNDWTDGIFSTLWRKSLKGKKGENLWIVLDGPVDAIWIENLNSVLDDNKTLTLANGDRIPMSPSCKVVFETHNIDNASPATVSRNGMVFMSSSVLNWEPILQAWLQKIPATQADFLLSSFNSVYQDLMNFITTAVSPKMQLLECMYIKQTIDLLQGLLPDVEEKLLKGSHINRLFMFAVMWSVGALLELDDRAKMETFLKQHSASLDLPSTQEDLTIFEFMVNETGEWDLWSKRVPEYHYPKDMVPDYASILVPNVDNIRTDFLMQTIMKQGKAVLLTGEQGTAKTVMIKGYTSKYDAEKHLIKTLNFSSATLPGMFQQTIESYIDKRVGTTYGPPSGKKMTVFIDDINMPVINEWGDQITNEIVRQLMEQGGFYSLERPGEFISIIDLQLVAAMIHPGGGRNDIPQRLKRKFCVFNCTLPSNSSIDKIFHTLASGYFCPERGFPEEVCSLAASLVPTTRRVWQAIKAKMLPSPAKFHYIFNLRDLSRIWQGILTVGSEVCQTLQLMASLVKHECLRVIADRFIEQKDKDVFNDILQKIIVEDHGPSLLERGPWEEYFVDFLRDAPELTGDEPEDTETETPKIYEPIPSFKTLSERLSMFQQQYNDNVRGAPMNLVFFEDAMTHLIKISRIIRTPRGNALLVGVGGSGKQSLTRLASFIAGYQSFQITLTRTYNVSNLIEDLKALYRIAGLEGKGVTFLFTDTDIKDEAFLEYLNNVLASGEVSNLFPRDEVDEITQSLIPAMKRDLPRCPPTIDNLYNYFLSRVRSNLHVALCFSPVGEKLRSRALKFPGLISGCTVDWFQRWPRDALVAVAEHFLSDYSLRCSDEVKRSVVETMGTIQDMVTEICTEYFQRYRRQTYVTPKSYLTFIKGYQTIYSEKIEHVGMLAERMNTGLDRLMEAEQSVNQLRVELKEKEKVLAVASVKADEVLKEVTNKATAAEKVKAQVQKVKDKAQAIVDEIEEEKKVAKSKLEAAKPALAAAEAALQTLKPADIATVRKLGKPPHLIMRIMDCVLILFDRRVDSVTMDPERPCIKPSWSEALKLMNNPGFLGQLLSFNKDSITEEKVDLLTPYLQMEDYNLESAKRICGNVAGLCSWTIAMVDFFSINKEVLPLKANLKLQEARLGVAQQELAKAQEQLDMKQRELDEAQAMYDAAMQEKMDLQNDAEACRRKMSNAVALIDGLGGEKVRWTESSSLFQRQIKHLVGDVLLATGFLSYSGPFNQEYRNLLLQEWKKEMNTCHIPYSENLNLISMLVDNATIGEWNLQGLPNDDLSIQNGIIVTKASRYPLLIDPQGQGKIWVMNREKKNDLQVTSLNHKYFRTHLEDCLSLGRPLLIEDVGEELDPVLDNILEKNFIKIGKNFKVKVGDKEVDVMKDFTLYITTKLANPAYSPEISAKAGVVDFTVTIKGLEDQLLGRVILTEKKEMEAERVKLLEEVTSNKRKMQELENNLLYRLTSTQGSLVEDESLIEVLRVTKTTAEEIDLQAKTISHTEFQTFIKGGASLDLNSVEPKPKRWILDMTWLNLVQLSKLPPFTALLTQVNRNDRAWKSWFDEADPEEAPLPDGYESQLDAFHKLLLIRSWCPDRTIAQERRKFGPLGWNIPYEFNQADFTSSIQFVLNHLDDVDVKRGVNWSCLRYMLGEGSSSSSSSRPGSSSGSSSRSKHRSRASPSPQDAINRLRETEAMLTKKQEYLESRIQQEITIAKKNGTKNKRAALQALKRKKRFEQQLIQIDGTLSTIEFQREALENSTTNTEVMKNLGYAAKAIKGVHQTIDLDKIDSLMQDITEQQEIAQEISDAISQPFGDQFDEDELLAELAELEQEELEETADKLDPKDEKRLAAAAQEANRLPELRLIMLGWRWPGKSLTGNTILGREEFRLERAAEFCVKRETEVDRRKITVVDTPGWFSAQTTPSDYQQEMIRSVSMCTPGPHAFLLVIPVGMFTETDRARIEENLVLFGEDIWKHTLVVFTWAEILKEKSIERHIRREGRDLQWLVDKCKKRYHVINNNIFGEHPQLSQLMEKVEKVVAEEGGIFTLKNESENSQSQVQTHEENEKKNTSSVKENRELGARPKQNSSCNSLRAMDVDSPQKGRVGECRTEIERDRACARMSHSALRISHNLSSESDLALDKQLAGPRICTREHPCTGALVRHPHNISRSVVRKHHADEHYVGITSRRVQLD</sequence>
<dbReference type="Pfam" id="PF12777">
    <property type="entry name" value="MT"/>
    <property type="match status" value="1"/>
</dbReference>
<evidence type="ECO:0000259" key="21">
    <source>
        <dbReference type="PROSITE" id="PS51720"/>
    </source>
</evidence>
<comment type="similarity">
    <text evidence="4">Belongs to the TRAFAC class TrmE-Era-EngA-EngB-Septin-like GTPase superfamily. AIG1/Toc34/Toc159-like paraseptin GTPase family. IAN subfamily.</text>
</comment>
<dbReference type="SMART" id="SM01361">
    <property type="entry name" value="A2M_recep"/>
    <property type="match status" value="1"/>
</dbReference>
<proteinExistence type="inferred from homology"/>
<evidence type="ECO:0000256" key="4">
    <source>
        <dbReference type="ARBA" id="ARBA00008535"/>
    </source>
</evidence>
<feature type="coiled-coil region" evidence="19">
    <location>
        <begin position="3747"/>
        <end position="3802"/>
    </location>
</feature>
<dbReference type="Pfam" id="PF18198">
    <property type="entry name" value="AAA_lid_11"/>
    <property type="match status" value="1"/>
</dbReference>
<dbReference type="GO" id="GO:0031902">
    <property type="term" value="C:late endosome membrane"/>
    <property type="evidence" value="ECO:0007669"/>
    <property type="project" value="UniProtKB-SubCell"/>
</dbReference>
<evidence type="ECO:0000256" key="11">
    <source>
        <dbReference type="ARBA" id="ARBA00022840"/>
    </source>
</evidence>
<dbReference type="Gene3D" id="1.20.140.100">
    <property type="entry name" value="Dynein heavy chain, N-terminal domain 2"/>
    <property type="match status" value="1"/>
</dbReference>
<evidence type="ECO:0000256" key="14">
    <source>
        <dbReference type="ARBA" id="ARBA00023054"/>
    </source>
</evidence>
<evidence type="ECO:0000256" key="13">
    <source>
        <dbReference type="ARBA" id="ARBA00023017"/>
    </source>
</evidence>
<comment type="similarity">
    <text evidence="5">Belongs to the dynein heavy chain family.</text>
</comment>
<accession>A0A5A9N997</accession>
<dbReference type="GO" id="GO:0005524">
    <property type="term" value="F:ATP binding"/>
    <property type="evidence" value="ECO:0007669"/>
    <property type="project" value="UniProtKB-KW"/>
</dbReference>
<feature type="domain" description="AIG1-type G" evidence="21">
    <location>
        <begin position="4479"/>
        <end position="4674"/>
    </location>
</feature>
<feature type="region of interest" description="Disordered" evidence="20">
    <location>
        <begin position="4668"/>
        <end position="4725"/>
    </location>
</feature>
<dbReference type="InterPro" id="IPR041466">
    <property type="entry name" value="Dynein_AAA5_ext"/>
</dbReference>
<comment type="caution">
    <text evidence="22">The sequence shown here is derived from an EMBL/GenBank/DDBJ whole genome shotgun (WGS) entry which is preliminary data.</text>
</comment>
<evidence type="ECO:0000256" key="20">
    <source>
        <dbReference type="SAM" id="MobiDB-lite"/>
    </source>
</evidence>
<dbReference type="Pfam" id="PF12774">
    <property type="entry name" value="AAA_6"/>
    <property type="match status" value="1"/>
</dbReference>
<dbReference type="SUPFAM" id="SSF52540">
    <property type="entry name" value="P-loop containing nucleoside triphosphate hydrolases"/>
    <property type="match status" value="5"/>
</dbReference>
<evidence type="ECO:0000256" key="19">
    <source>
        <dbReference type="SAM" id="Coils"/>
    </source>
</evidence>
<feature type="compositionally biased region" description="Polar residues" evidence="20">
    <location>
        <begin position="343"/>
        <end position="352"/>
    </location>
</feature>
<dbReference type="FunFam" id="1.10.287.2620:FF:000003">
    <property type="entry name" value="Dynein, axonemal, heavy chain 5"/>
    <property type="match status" value="1"/>
</dbReference>
<dbReference type="Pfam" id="PF17857">
    <property type="entry name" value="AAA_lid_1"/>
    <property type="match status" value="1"/>
</dbReference>
<feature type="coiled-coil region" evidence="19">
    <location>
        <begin position="4053"/>
        <end position="4080"/>
    </location>
</feature>
<evidence type="ECO:0000256" key="8">
    <source>
        <dbReference type="ARBA" id="ARBA00022737"/>
    </source>
</evidence>
<evidence type="ECO:0000256" key="1">
    <source>
        <dbReference type="ARBA" id="ARBA00004430"/>
    </source>
</evidence>
<dbReference type="InterPro" id="IPR042219">
    <property type="entry name" value="AAA_lid_11_sf"/>
</dbReference>
<dbReference type="FunFam" id="1.10.287.1060:FF:000001">
    <property type="entry name" value="Charged multivesicular body protein 4b"/>
    <property type="match status" value="1"/>
</dbReference>
<dbReference type="InterPro" id="IPR043157">
    <property type="entry name" value="Dynein_AAA1S"/>
</dbReference>
<protein>
    <submittedName>
        <fullName evidence="22">Dynein heavy chain 5, axonemal</fullName>
    </submittedName>
</protein>
<evidence type="ECO:0000256" key="16">
    <source>
        <dbReference type="ARBA" id="ARBA00023175"/>
    </source>
</evidence>
<dbReference type="Gene3D" id="1.10.287.1060">
    <property type="entry name" value="ESAT-6-like"/>
    <property type="match status" value="1"/>
</dbReference>
<dbReference type="Pfam" id="PF12775">
    <property type="entry name" value="AAA_7"/>
    <property type="match status" value="1"/>
</dbReference>
<dbReference type="CDD" id="cd01852">
    <property type="entry name" value="AIG1"/>
    <property type="match status" value="1"/>
</dbReference>
<reference evidence="22 23" key="1">
    <citation type="journal article" date="2019" name="Mol. Ecol. Resour.">
        <title>Chromosome-level genome assembly of Triplophysa tibetana, a fish adapted to the harsh high-altitude environment of the Tibetan Plateau.</title>
        <authorList>
            <person name="Yang X."/>
            <person name="Liu H."/>
            <person name="Ma Z."/>
            <person name="Zou Y."/>
            <person name="Zou M."/>
            <person name="Mao Y."/>
            <person name="Li X."/>
            <person name="Wang H."/>
            <person name="Chen T."/>
            <person name="Wang W."/>
            <person name="Yang R."/>
        </authorList>
    </citation>
    <scope>NUCLEOTIDE SEQUENCE [LARGE SCALE GENOMIC DNA]</scope>
    <source>
        <strain evidence="22">TTIB1903HZAU</strain>
        <tissue evidence="22">Muscle</tissue>
    </source>
</reference>
<evidence type="ECO:0000256" key="2">
    <source>
        <dbReference type="ARBA" id="ARBA00004633"/>
    </source>
</evidence>
<evidence type="ECO:0000256" key="12">
    <source>
        <dbReference type="ARBA" id="ARBA00022927"/>
    </source>
</evidence>
<dbReference type="GO" id="GO:0005874">
    <property type="term" value="C:microtubule"/>
    <property type="evidence" value="ECO:0007669"/>
    <property type="project" value="UniProtKB-KW"/>
</dbReference>
<dbReference type="FunFam" id="3.40.50.300:FF:002141">
    <property type="entry name" value="Dynein heavy chain"/>
    <property type="match status" value="1"/>
</dbReference>
<dbReference type="InterPro" id="IPR036595">
    <property type="entry name" value="A-macroglobulin_rcpt-bd_sf"/>
</dbReference>
<dbReference type="Gene3D" id="1.50.10.20">
    <property type="match status" value="1"/>
</dbReference>
<feature type="compositionally biased region" description="Basic and acidic residues" evidence="20">
    <location>
        <begin position="4680"/>
        <end position="4700"/>
    </location>
</feature>
<evidence type="ECO:0000256" key="17">
    <source>
        <dbReference type="ARBA" id="ARBA00023212"/>
    </source>
</evidence>
<dbReference type="FunFam" id="1.20.58.1120:FF:000004">
    <property type="entry name" value="Dynein axonemal heavy chain 5"/>
    <property type="match status" value="1"/>
</dbReference>
<dbReference type="InterPro" id="IPR041658">
    <property type="entry name" value="AAA_lid_11"/>
</dbReference>
<dbReference type="InterPro" id="IPR009048">
    <property type="entry name" value="A-macroglobulin_rcpt-bd"/>
</dbReference>
<dbReference type="FunFam" id="1.10.472.130:FF:000009">
    <property type="entry name" value="Dynein heavy chain 5, axonemal"/>
    <property type="match status" value="1"/>
</dbReference>
<dbReference type="SUPFAM" id="SSF49410">
    <property type="entry name" value="Alpha-macroglobulin receptor domain"/>
    <property type="match status" value="1"/>
</dbReference>
<dbReference type="GO" id="GO:0031514">
    <property type="term" value="C:motile cilium"/>
    <property type="evidence" value="ECO:0007669"/>
    <property type="project" value="UniProtKB-ARBA"/>
</dbReference>
<dbReference type="PROSITE" id="PS51720">
    <property type="entry name" value="G_AIG1"/>
    <property type="match status" value="1"/>
</dbReference>
<dbReference type="Pfam" id="PF17852">
    <property type="entry name" value="Dynein_AAA_lid"/>
    <property type="match status" value="1"/>
</dbReference>
<evidence type="ECO:0000256" key="10">
    <source>
        <dbReference type="ARBA" id="ARBA00022753"/>
    </source>
</evidence>
<dbReference type="Proteomes" id="UP000324632">
    <property type="component" value="Chromosome 22"/>
</dbReference>
<keyword evidence="9" id="KW-0547">Nucleotide-binding</keyword>
<dbReference type="Gene3D" id="1.20.920.20">
    <property type="match status" value="1"/>
</dbReference>
<dbReference type="Gene3D" id="2.60.40.690">
    <property type="entry name" value="Alpha-macroglobulin, receptor-binding domain"/>
    <property type="match status" value="1"/>
</dbReference>
<comment type="similarity">
    <text evidence="3">Belongs to the SNF7 family.</text>
</comment>
<gene>
    <name evidence="22" type="ORF">E1301_Tti000818</name>
</gene>
<dbReference type="FunFam" id="1.20.140.100:FF:000003">
    <property type="entry name" value="Dynein, axonemal, heavy chain 5"/>
    <property type="match status" value="1"/>
</dbReference>
<dbReference type="Pfam" id="PF07677">
    <property type="entry name" value="A2M_recep"/>
    <property type="match status" value="1"/>
</dbReference>
<keyword evidence="17" id="KW-0206">Cytoskeleton</keyword>
<dbReference type="InterPro" id="IPR003593">
    <property type="entry name" value="AAA+_ATPase"/>
</dbReference>
<keyword evidence="14 19" id="KW-0175">Coiled coil</keyword>
<evidence type="ECO:0000256" key="18">
    <source>
        <dbReference type="ARBA" id="ARBA00023273"/>
    </source>
</evidence>
<keyword evidence="23" id="KW-1185">Reference proteome</keyword>
<dbReference type="Gene3D" id="2.60.120.1540">
    <property type="match status" value="1"/>
</dbReference>
<dbReference type="GO" id="GO:0005615">
    <property type="term" value="C:extracellular space"/>
    <property type="evidence" value="ECO:0007669"/>
    <property type="project" value="InterPro"/>
</dbReference>
<dbReference type="EMBL" id="SOYY01000022">
    <property type="protein sequence ID" value="KAA0704867.1"/>
    <property type="molecule type" value="Genomic_DNA"/>
</dbReference>
<dbReference type="FunFam" id="3.40.50.300:FF:001221">
    <property type="entry name" value="Axonemal dynein heavy chain 8"/>
    <property type="match status" value="1"/>
</dbReference>
<dbReference type="FunFam" id="3.40.50.300:FF:000543">
    <property type="entry name" value="Dynein axonemal heavy chain 5"/>
    <property type="match status" value="1"/>
</dbReference>
<keyword evidence="8" id="KW-0677">Repeat</keyword>
<dbReference type="Gene3D" id="3.40.50.300">
    <property type="entry name" value="P-loop containing nucleotide triphosphate hydrolases"/>
    <property type="match status" value="5"/>
</dbReference>
<dbReference type="Gene3D" id="1.10.8.710">
    <property type="match status" value="1"/>
</dbReference>
<dbReference type="GO" id="GO:0005858">
    <property type="term" value="C:axonemal dynein complex"/>
    <property type="evidence" value="ECO:0007669"/>
    <property type="project" value="TreeGrafter"/>
</dbReference>
<dbReference type="FunFam" id="1.20.920.20:FF:000004">
    <property type="entry name" value="Dynein axonemal heavy chain 5"/>
    <property type="match status" value="1"/>
</dbReference>
<feature type="region of interest" description="Disordered" evidence="20">
    <location>
        <begin position="335"/>
        <end position="434"/>
    </location>
</feature>
<dbReference type="GO" id="GO:0007018">
    <property type="term" value="P:microtubule-based movement"/>
    <property type="evidence" value="ECO:0007669"/>
    <property type="project" value="InterPro"/>
</dbReference>
<dbReference type="GO" id="GO:0051959">
    <property type="term" value="F:dynein light intermediate chain binding"/>
    <property type="evidence" value="ECO:0007669"/>
    <property type="project" value="InterPro"/>
</dbReference>
<dbReference type="FunFam" id="3.40.50.300:FF:000044">
    <property type="entry name" value="Dynein heavy chain 5, axonemal"/>
    <property type="match status" value="1"/>
</dbReference>
<dbReference type="Pfam" id="PF08393">
    <property type="entry name" value="DHC_N2"/>
    <property type="match status" value="1"/>
</dbReference>
<dbReference type="GO" id="GO:0060271">
    <property type="term" value="P:cilium assembly"/>
    <property type="evidence" value="ECO:0007669"/>
    <property type="project" value="UniProtKB-ARBA"/>
</dbReference>
<dbReference type="Pfam" id="PF03357">
    <property type="entry name" value="Snf7"/>
    <property type="match status" value="1"/>
</dbReference>
<dbReference type="FunFam" id="3.40.50.300:FF:001756">
    <property type="entry name" value="Si:dkey-185m8.2"/>
    <property type="match status" value="1"/>
</dbReference>
<dbReference type="FunFam" id="3.20.180.20:FF:000001">
    <property type="entry name" value="Dynein axonemal heavy chain 5"/>
    <property type="match status" value="1"/>
</dbReference>
<dbReference type="Pfam" id="PF04548">
    <property type="entry name" value="AIG1"/>
    <property type="match status" value="1"/>
</dbReference>
<dbReference type="GO" id="GO:0005525">
    <property type="term" value="F:GTP binding"/>
    <property type="evidence" value="ECO:0007669"/>
    <property type="project" value="InterPro"/>
</dbReference>
<dbReference type="InterPro" id="IPR005024">
    <property type="entry name" value="Snf7_fam"/>
</dbReference>
<evidence type="ECO:0000256" key="3">
    <source>
        <dbReference type="ARBA" id="ARBA00006190"/>
    </source>
</evidence>
<dbReference type="Pfam" id="PF12781">
    <property type="entry name" value="AAA_9"/>
    <property type="match status" value="1"/>
</dbReference>
<evidence type="ECO:0000256" key="15">
    <source>
        <dbReference type="ARBA" id="ARBA00023069"/>
    </source>
</evidence>
<dbReference type="Pfam" id="PF07678">
    <property type="entry name" value="TED_complement"/>
    <property type="match status" value="1"/>
</dbReference>
<dbReference type="GO" id="GO:0045505">
    <property type="term" value="F:dynein intermediate chain binding"/>
    <property type="evidence" value="ECO:0007669"/>
    <property type="project" value="InterPro"/>
</dbReference>
<dbReference type="InterPro" id="IPR024743">
    <property type="entry name" value="Dynein_HC_stalk"/>
</dbReference>
<keyword evidence="15" id="KW-0969">Cilium</keyword>
<dbReference type="InterPro" id="IPR006703">
    <property type="entry name" value="G_AIG1"/>
</dbReference>
<dbReference type="InterPro" id="IPR027417">
    <property type="entry name" value="P-loop_NTPase"/>
</dbReference>
<keyword evidence="13" id="KW-0243">Dynein</keyword>
<dbReference type="Gene3D" id="6.10.250.1710">
    <property type="match status" value="1"/>
</dbReference>
<keyword evidence="10" id="KW-0967">Endosome</keyword>
<dbReference type="InterPro" id="IPR035699">
    <property type="entry name" value="AAA_6"/>
</dbReference>
<dbReference type="InterPro" id="IPR013602">
    <property type="entry name" value="Dynein_heavy_linker"/>
</dbReference>
<dbReference type="InterPro" id="IPR011626">
    <property type="entry name" value="Alpha-macroglobulin_TED"/>
</dbReference>
<dbReference type="InterPro" id="IPR042222">
    <property type="entry name" value="Dynein_2_N"/>
</dbReference>
<feature type="region of interest" description="Disordered" evidence="20">
    <location>
        <begin position="4272"/>
        <end position="4304"/>
    </location>
</feature>
<dbReference type="InterPro" id="IPR013594">
    <property type="entry name" value="Dynein_heavy_tail"/>
</dbReference>
<feature type="compositionally biased region" description="Polar residues" evidence="20">
    <location>
        <begin position="367"/>
        <end position="384"/>
    </location>
</feature>
<feature type="coiled-coil region" evidence="19">
    <location>
        <begin position="3524"/>
        <end position="3600"/>
    </location>
</feature>
<dbReference type="Pfam" id="PF08385">
    <property type="entry name" value="DHC_N1"/>
    <property type="match status" value="1"/>
</dbReference>
<dbReference type="FunFam" id="1.20.920.30:FF:000004">
    <property type="entry name" value="Dynein axonemal heavy chain 5"/>
    <property type="match status" value="1"/>
</dbReference>
<evidence type="ECO:0000256" key="9">
    <source>
        <dbReference type="ARBA" id="ARBA00022741"/>
    </source>
</evidence>
<dbReference type="InterPro" id="IPR035706">
    <property type="entry name" value="AAA_9"/>
</dbReference>
<keyword evidence="16" id="KW-0505">Motor protein</keyword>
<dbReference type="CDD" id="cd06503">
    <property type="entry name" value="ATP-synt_Fo_b"/>
    <property type="match status" value="1"/>
</dbReference>
<dbReference type="PANTHER" id="PTHR46532:SF13">
    <property type="entry name" value="CYTOPLASMIC DYNEIN 1 HEAVY CHAIN 1"/>
    <property type="match status" value="1"/>
</dbReference>
<dbReference type="Gene3D" id="1.20.920.30">
    <property type="match status" value="1"/>
</dbReference>
<dbReference type="GO" id="GO:0007034">
    <property type="term" value="P:vacuolar transport"/>
    <property type="evidence" value="ECO:0007669"/>
    <property type="project" value="InterPro"/>
</dbReference>
<keyword evidence="6" id="KW-0963">Cytoplasm</keyword>
<dbReference type="PANTHER" id="PTHR46532">
    <property type="entry name" value="MALE FERTILITY FACTOR KL5"/>
    <property type="match status" value="1"/>
</dbReference>
<comment type="subcellular location">
    <subcellularLocation>
        <location evidence="1">Cytoplasm</location>
        <location evidence="1">Cytoskeleton</location>
        <location evidence="1">Cilium axoneme</location>
    </subcellularLocation>
    <subcellularLocation>
        <location evidence="2">Late endosome membrane</location>
        <topology evidence="2">Peripheral membrane protein</topology>
    </subcellularLocation>
</comment>
<dbReference type="FunFam" id="3.40.50.300:FF:000049">
    <property type="entry name" value="Dynein, axonemal, heavy chain 5"/>
    <property type="match status" value="1"/>
</dbReference>
<dbReference type="SMART" id="SM00382">
    <property type="entry name" value="AAA"/>
    <property type="match status" value="3"/>
</dbReference>
<dbReference type="InterPro" id="IPR008930">
    <property type="entry name" value="Terpenoid_cyclase/PrenylTrfase"/>
</dbReference>
<dbReference type="SUPFAM" id="SSF48239">
    <property type="entry name" value="Terpenoid cyclases/Protein prenyltransferases"/>
    <property type="match status" value="1"/>
</dbReference>
<evidence type="ECO:0000256" key="5">
    <source>
        <dbReference type="ARBA" id="ARBA00008887"/>
    </source>
</evidence>
<dbReference type="InterPro" id="IPR042228">
    <property type="entry name" value="Dynein_linker_3"/>
</dbReference>
<dbReference type="Gene3D" id="1.10.287.2620">
    <property type="match status" value="1"/>
</dbReference>
<evidence type="ECO:0000256" key="6">
    <source>
        <dbReference type="ARBA" id="ARBA00022490"/>
    </source>
</evidence>
<keyword evidence="11" id="KW-0067">ATP-binding</keyword>
<dbReference type="GO" id="GO:0015031">
    <property type="term" value="P:protein transport"/>
    <property type="evidence" value="ECO:0007669"/>
    <property type="project" value="UniProtKB-KW"/>
</dbReference>
<dbReference type="InterPro" id="IPR041589">
    <property type="entry name" value="DNAH3_AAA_lid_1"/>
</dbReference>
<dbReference type="Gene3D" id="6.10.140.1060">
    <property type="match status" value="1"/>
</dbReference>
<evidence type="ECO:0000313" key="23">
    <source>
        <dbReference type="Proteomes" id="UP000324632"/>
    </source>
</evidence>
<dbReference type="Gene3D" id="1.20.58.1120">
    <property type="match status" value="1"/>
</dbReference>
<evidence type="ECO:0000256" key="7">
    <source>
        <dbReference type="ARBA" id="ARBA00022701"/>
    </source>
</evidence>
<dbReference type="Gene3D" id="1.10.8.720">
    <property type="entry name" value="Region D6 of dynein motor"/>
    <property type="match status" value="1"/>
</dbReference>
<keyword evidence="7" id="KW-0493">Microtubule</keyword>
<dbReference type="Gene3D" id="3.20.180.20">
    <property type="entry name" value="Dynein heavy chain, N-terminal domain 2"/>
    <property type="match status" value="1"/>
</dbReference>
<organism evidence="22 23">
    <name type="scientific">Triplophysa tibetana</name>
    <dbReference type="NCBI Taxonomy" id="1572043"/>
    <lineage>
        <taxon>Eukaryota</taxon>
        <taxon>Metazoa</taxon>
        <taxon>Chordata</taxon>
        <taxon>Craniata</taxon>
        <taxon>Vertebrata</taxon>
        <taxon>Euteleostomi</taxon>
        <taxon>Actinopterygii</taxon>
        <taxon>Neopterygii</taxon>
        <taxon>Teleostei</taxon>
        <taxon>Ostariophysi</taxon>
        <taxon>Cypriniformes</taxon>
        <taxon>Nemacheilidae</taxon>
        <taxon>Triplophysa</taxon>
    </lineage>
</organism>
<dbReference type="FunFam" id="1.10.8.710:FF:000003">
    <property type="entry name" value="Dynein axonemal heavy chain 5"/>
    <property type="match status" value="1"/>
</dbReference>
<name>A0A5A9N997_9TELE</name>
<feature type="compositionally biased region" description="Basic and acidic residues" evidence="20">
    <location>
        <begin position="4714"/>
        <end position="4725"/>
    </location>
</feature>
<feature type="compositionally biased region" description="Low complexity" evidence="20">
    <location>
        <begin position="4273"/>
        <end position="4290"/>
    </location>
</feature>
<dbReference type="Gene3D" id="1.10.472.130">
    <property type="match status" value="1"/>
</dbReference>
<dbReference type="InterPro" id="IPR024317">
    <property type="entry name" value="Dynein_heavy_chain_D4_dom"/>
</dbReference>
<keyword evidence="12" id="KW-0653">Protein transport</keyword>
<dbReference type="InterPro" id="IPR026983">
    <property type="entry name" value="DHC"/>
</dbReference>